<dbReference type="SFLD" id="SFLDF00027">
    <property type="entry name" value="p-type_atpase"/>
    <property type="match status" value="1"/>
</dbReference>
<keyword evidence="9 15" id="KW-1133">Transmembrane helix</keyword>
<keyword evidence="10 15" id="KW-0472">Membrane</keyword>
<feature type="binding site" evidence="13">
    <location>
        <position position="522"/>
    </location>
    <ligand>
        <name>ATP</name>
        <dbReference type="ChEBI" id="CHEBI:30616"/>
    </ligand>
</feature>
<feature type="binding site" evidence="14">
    <location>
        <position position="522"/>
    </location>
    <ligand>
        <name>Mg(2+)</name>
        <dbReference type="ChEBI" id="CHEBI:18420"/>
    </ligand>
</feature>
<feature type="active site" description="4-aspartylphosphate intermediate" evidence="12">
    <location>
        <position position="520"/>
    </location>
</feature>
<dbReference type="PANTHER" id="PTHR24092:SF218">
    <property type="entry name" value="PHOSPHOLIPID-TRANSPORTING ATPASE"/>
    <property type="match status" value="1"/>
</dbReference>
<organism evidence="19 20">
    <name type="scientific">Acanthamoeba castellanii (strain ATCC 30010 / Neff)</name>
    <dbReference type="NCBI Taxonomy" id="1257118"/>
    <lineage>
        <taxon>Eukaryota</taxon>
        <taxon>Amoebozoa</taxon>
        <taxon>Discosea</taxon>
        <taxon>Longamoebia</taxon>
        <taxon>Centramoebida</taxon>
        <taxon>Acanthamoebidae</taxon>
        <taxon>Acanthamoeba</taxon>
    </lineage>
</organism>
<keyword evidence="5 13" id="KW-0547">Nucleotide-binding</keyword>
<dbReference type="InterPro" id="IPR023298">
    <property type="entry name" value="ATPase_P-typ_TM_dom_sf"/>
</dbReference>
<dbReference type="InterPro" id="IPR032630">
    <property type="entry name" value="P_typ_ATPase_c"/>
</dbReference>
<feature type="binding site" evidence="13">
    <location>
        <position position="704"/>
    </location>
    <ligand>
        <name>ATP</name>
        <dbReference type="ChEBI" id="CHEBI:30616"/>
    </ligand>
</feature>
<proteinExistence type="inferred from homology"/>
<dbReference type="GeneID" id="14913366"/>
<dbReference type="InterPro" id="IPR023299">
    <property type="entry name" value="ATPase_P-typ_cyto_dom_N"/>
</dbReference>
<evidence type="ECO:0000256" key="14">
    <source>
        <dbReference type="PIRSR" id="PIRSR606539-3"/>
    </source>
</evidence>
<feature type="transmembrane region" description="Helical" evidence="15">
    <location>
        <begin position="451"/>
        <end position="475"/>
    </location>
</feature>
<feature type="compositionally biased region" description="Basic and acidic residues" evidence="16">
    <location>
        <begin position="48"/>
        <end position="65"/>
    </location>
</feature>
<feature type="binding site" evidence="13">
    <location>
        <position position="740"/>
    </location>
    <ligand>
        <name>ATP</name>
        <dbReference type="ChEBI" id="CHEBI:30616"/>
    </ligand>
</feature>
<evidence type="ECO:0000256" key="11">
    <source>
        <dbReference type="ARBA" id="ARBA00034036"/>
    </source>
</evidence>
<comment type="subcellular location">
    <subcellularLocation>
        <location evidence="1 15">Membrane</location>
        <topology evidence="1 15">Multi-pass membrane protein</topology>
    </subcellularLocation>
</comment>
<dbReference type="NCBIfam" id="TIGR01652">
    <property type="entry name" value="ATPase-Plipid"/>
    <property type="match status" value="1"/>
</dbReference>
<feature type="binding site" evidence="13">
    <location>
        <position position="822"/>
    </location>
    <ligand>
        <name>ATP</name>
        <dbReference type="ChEBI" id="CHEBI:30616"/>
    </ligand>
</feature>
<dbReference type="SUPFAM" id="SSF81665">
    <property type="entry name" value="Calcium ATPase, transmembrane domain M"/>
    <property type="match status" value="1"/>
</dbReference>
<dbReference type="InterPro" id="IPR044492">
    <property type="entry name" value="P_typ_ATPase_HD_dom"/>
</dbReference>
<dbReference type="VEuPathDB" id="AmoebaDB:ACA1_098040"/>
<dbReference type="GO" id="GO:0000287">
    <property type="term" value="F:magnesium ion binding"/>
    <property type="evidence" value="ECO:0007669"/>
    <property type="project" value="UniProtKB-UniRule"/>
</dbReference>
<comment type="cofactor">
    <cofactor evidence="14">
        <name>Mg(2+)</name>
        <dbReference type="ChEBI" id="CHEBI:18420"/>
    </cofactor>
</comment>
<dbReference type="EC" id="7.6.2.1" evidence="15"/>
<evidence type="ECO:0000256" key="15">
    <source>
        <dbReference type="RuleBase" id="RU362033"/>
    </source>
</evidence>
<evidence type="ECO:0000256" key="9">
    <source>
        <dbReference type="ARBA" id="ARBA00022989"/>
    </source>
</evidence>
<dbReference type="FunFam" id="3.40.50.1000:FF:000014">
    <property type="entry name" value="Phospholipid-transporting ATPase"/>
    <property type="match status" value="1"/>
</dbReference>
<dbReference type="InterPro" id="IPR001757">
    <property type="entry name" value="P_typ_ATPase"/>
</dbReference>
<dbReference type="GO" id="GO:0045332">
    <property type="term" value="P:phospholipid translocation"/>
    <property type="evidence" value="ECO:0007669"/>
    <property type="project" value="TreeGrafter"/>
</dbReference>
<gene>
    <name evidence="19" type="ORF">ACA1_098040</name>
</gene>
<sequence length="1299" mass="148258">MDEEREKGKEVPAAGGESESKSEEASSSEEDAPSVVREGEDEEEEEARDIGRQRSTKGKDSEKEQPNASKWQACKNFARSLKDPKKLLRRKPRPLEIEINNWVVNKAKGYPKNRFTTSKYTWWSFVPKTIYEQFRKFSNCYFLLVIIIQFIPAPQLLLLRLTLTTILWVHGMQGMSPFIPVASVIPLAFVILISALRELVEDIFRHIEDRKNNRILYRMLRDPAEGWRETRSQDLTAGDIVQVNDAQQIPADMVLLSLSHPKGSCYITTANLDGETNLKLRSALDVTARLGVDEDQMLKLRGLVEAEAPNEHIYHFIGRYAMPGDTKTSDQGTEDEIEMGELNKSEPGTSERKVFPLGNDQLLLKGSQLRNTDSVYGLVVYAGRDTKLALNLHKPPSKMSTVDRTLNVWVLAIFVVLACLVLLLAMGSIIWDNDDRGPMWYVDNPYSVGVYFIRNVGTYLILLSNFVPISLWVTIELIKVGQSKFMTWDNHMRSEEGLPMRVKTSNLNEDLGRIQHIFTDKTGTLTENVMEFAKCSIDGVKYVEARYEASSKRRKSQLQQSGGQPAELGSDVSSVGATGEDAEKTIGPVGKVIQGLLPEELEEHPVYNFLQVLTLCHAVVPERDKSTDQLIYRTPSPDEKALVEAAQKNGFTLLQRTTDHLTVEEFGEPVTYEVLATLNFDAARKRMSVIVRSPHTNKVYLMVKGADDAVYQRLADNDANASRKDVTANHLQRFARTGLRTLVVAYREIDEEEYIAWKASYDEAYTAIENREEMLNATYETIEDGLTLLGCTAIEDKLQDKVPETIEFLLQAGIKIWILTGDKQETAIEIGHSTNLLKRGMKLITINAHSKEACRDMIQRELVAYGLKTAEQIEQDNQRRDAGKKQRFVWLRKWLHRHLGRRKPKPQEPVSLVIDGETLSYALREDVLEDFILLTKICHSVSLVVRSIKKGEGRICLAIGDGANDVSMIQKAHVGVGIFGKEGNQAARAADYAIHQFKHLKRLLCVHGRKNYIQATGLVQFFFYKNISYNLPFVWYSFFNGFSAQSVDVGAVWNSTQKTIYDSWVIGCFNVFFTSLPPLCYGVFERDLRDETIDKYPQLYRRLQKGQLFTPLTFLSWLADAVWESLVVFFAVYFMFQNDVLLSDGETLDLWSFGIFVGTFITMFINFRLFLYTNEWNWLTHVINWLTIGFYWVFMPVYATFNFTPYFTNLHGVFFMSGRTASFWFLFLGTGVVALLPDVVAKYVRHIYFPDDWVILREAERIKPPPDGKWRKRWHALSRTRPYRGDASTTTHNDAHDGH</sequence>
<dbReference type="GO" id="GO:0005524">
    <property type="term" value="F:ATP binding"/>
    <property type="evidence" value="ECO:0007669"/>
    <property type="project" value="UniProtKB-UniRule"/>
</dbReference>
<feature type="binding site" evidence="14">
    <location>
        <position position="965"/>
    </location>
    <ligand>
        <name>Mg(2+)</name>
        <dbReference type="ChEBI" id="CHEBI:18420"/>
    </ligand>
</feature>
<keyword evidence="8 15" id="KW-1278">Translocase</keyword>
<feature type="transmembrane region" description="Helical" evidence="15">
    <location>
        <begin position="1182"/>
        <end position="1201"/>
    </location>
</feature>
<feature type="transmembrane region" description="Helical" evidence="15">
    <location>
        <begin position="408"/>
        <end position="431"/>
    </location>
</feature>
<dbReference type="InterPro" id="IPR032631">
    <property type="entry name" value="P-type_ATPase_N"/>
</dbReference>
<dbReference type="OrthoDB" id="377733at2759"/>
<feature type="binding site" evidence="13">
    <location>
        <position position="680"/>
    </location>
    <ligand>
        <name>ATP</name>
        <dbReference type="ChEBI" id="CHEBI:30616"/>
    </ligand>
</feature>
<dbReference type="Gene3D" id="3.40.50.1000">
    <property type="entry name" value="HAD superfamily/HAD-like"/>
    <property type="match status" value="1"/>
</dbReference>
<dbReference type="RefSeq" id="XP_004335120.1">
    <property type="nucleotide sequence ID" value="XM_004335072.1"/>
</dbReference>
<protein>
    <recommendedName>
        <fullName evidence="15">Phospholipid-transporting ATPase</fullName>
        <ecNumber evidence="15">7.6.2.1</ecNumber>
    </recommendedName>
</protein>
<dbReference type="InterPro" id="IPR036412">
    <property type="entry name" value="HAD-like_sf"/>
</dbReference>
<dbReference type="GO" id="GO:0005886">
    <property type="term" value="C:plasma membrane"/>
    <property type="evidence" value="ECO:0007669"/>
    <property type="project" value="TreeGrafter"/>
</dbReference>
<evidence type="ECO:0000259" key="17">
    <source>
        <dbReference type="Pfam" id="PF16209"/>
    </source>
</evidence>
<evidence type="ECO:0000256" key="12">
    <source>
        <dbReference type="PIRSR" id="PIRSR606539-1"/>
    </source>
</evidence>
<dbReference type="NCBIfam" id="TIGR01494">
    <property type="entry name" value="ATPase_P-type"/>
    <property type="match status" value="1"/>
</dbReference>
<dbReference type="Pfam" id="PF13246">
    <property type="entry name" value="Cation_ATPase"/>
    <property type="match status" value="1"/>
</dbReference>
<feature type="binding site" evidence="13">
    <location>
        <position position="639"/>
    </location>
    <ligand>
        <name>ATP</name>
        <dbReference type="ChEBI" id="CHEBI:30616"/>
    </ligand>
</feature>
<dbReference type="Pfam" id="PF16212">
    <property type="entry name" value="PhoLip_ATPase_C"/>
    <property type="match status" value="1"/>
</dbReference>
<feature type="binding site" evidence="13">
    <location>
        <position position="521"/>
    </location>
    <ligand>
        <name>ATP</name>
        <dbReference type="ChEBI" id="CHEBI:30616"/>
    </ligand>
</feature>
<dbReference type="EMBL" id="KB008103">
    <property type="protein sequence ID" value="ELR13107.1"/>
    <property type="molecule type" value="Genomic_DNA"/>
</dbReference>
<dbReference type="STRING" id="1257118.L8GJD6"/>
<dbReference type="SFLD" id="SFLDG00002">
    <property type="entry name" value="C1.7:_P-type_atpase_like"/>
    <property type="match status" value="1"/>
</dbReference>
<dbReference type="Gene3D" id="3.40.1110.10">
    <property type="entry name" value="Calcium-transporting ATPase, cytoplasmic domain N"/>
    <property type="match status" value="1"/>
</dbReference>
<feature type="binding site" evidence="13">
    <location>
        <position position="520"/>
    </location>
    <ligand>
        <name>ATP</name>
        <dbReference type="ChEBI" id="CHEBI:30616"/>
    </ligand>
</feature>
<feature type="transmembrane region" description="Helical" evidence="15">
    <location>
        <begin position="1108"/>
        <end position="1136"/>
    </location>
</feature>
<feature type="compositionally biased region" description="Basic and acidic residues" evidence="16">
    <location>
        <begin position="1"/>
        <end position="10"/>
    </location>
</feature>
<name>L8GJD6_ACACF</name>
<feature type="region of interest" description="Disordered" evidence="16">
    <location>
        <begin position="553"/>
        <end position="583"/>
    </location>
</feature>
<comment type="catalytic activity">
    <reaction evidence="11 15">
        <text>ATP + H2O + phospholipidSide 1 = ADP + phosphate + phospholipidSide 2.</text>
        <dbReference type="EC" id="7.6.2.1"/>
    </reaction>
</comment>
<feature type="binding site" evidence="13">
    <location>
        <position position="964"/>
    </location>
    <ligand>
        <name>ATP</name>
        <dbReference type="ChEBI" id="CHEBI:30616"/>
    </ligand>
</feature>
<dbReference type="SUPFAM" id="SSF56784">
    <property type="entry name" value="HAD-like"/>
    <property type="match status" value="1"/>
</dbReference>
<feature type="binding site" evidence="14">
    <location>
        <position position="520"/>
    </location>
    <ligand>
        <name>Mg(2+)</name>
        <dbReference type="ChEBI" id="CHEBI:18420"/>
    </ligand>
</feature>
<evidence type="ECO:0000256" key="13">
    <source>
        <dbReference type="PIRSR" id="PIRSR606539-2"/>
    </source>
</evidence>
<feature type="region of interest" description="Disordered" evidence="16">
    <location>
        <begin position="1"/>
        <end position="69"/>
    </location>
</feature>
<evidence type="ECO:0000256" key="7">
    <source>
        <dbReference type="ARBA" id="ARBA00022842"/>
    </source>
</evidence>
<accession>L8GJD6</accession>
<evidence type="ECO:0000313" key="19">
    <source>
        <dbReference type="EMBL" id="ELR13107.1"/>
    </source>
</evidence>
<dbReference type="PRINTS" id="PR00119">
    <property type="entry name" value="CATATPASE"/>
</dbReference>
<dbReference type="GO" id="GO:0016887">
    <property type="term" value="F:ATP hydrolysis activity"/>
    <property type="evidence" value="ECO:0007669"/>
    <property type="project" value="InterPro"/>
</dbReference>
<keyword evidence="4 14" id="KW-0479">Metal-binding</keyword>
<dbReference type="OMA" id="DAQITEY"/>
<dbReference type="InterPro" id="IPR023214">
    <property type="entry name" value="HAD_sf"/>
</dbReference>
<feature type="binding site" evidence="14">
    <location>
        <position position="961"/>
    </location>
    <ligand>
        <name>Mg(2+)</name>
        <dbReference type="ChEBI" id="CHEBI:18420"/>
    </ligand>
</feature>
<feature type="binding site" evidence="13">
    <location>
        <position position="821"/>
    </location>
    <ligand>
        <name>ATP</name>
        <dbReference type="ChEBI" id="CHEBI:30616"/>
    </ligand>
</feature>
<feature type="transmembrane region" description="Helical" evidence="15">
    <location>
        <begin position="140"/>
        <end position="158"/>
    </location>
</feature>
<keyword evidence="7 14" id="KW-0460">Magnesium</keyword>
<feature type="transmembrane region" description="Helical" evidence="15">
    <location>
        <begin position="178"/>
        <end position="196"/>
    </location>
</feature>
<evidence type="ECO:0000256" key="3">
    <source>
        <dbReference type="ARBA" id="ARBA00022692"/>
    </source>
</evidence>
<evidence type="ECO:0000256" key="6">
    <source>
        <dbReference type="ARBA" id="ARBA00022840"/>
    </source>
</evidence>
<evidence type="ECO:0000259" key="18">
    <source>
        <dbReference type="Pfam" id="PF16212"/>
    </source>
</evidence>
<dbReference type="InterPro" id="IPR018303">
    <property type="entry name" value="ATPase_P-typ_P_site"/>
</dbReference>
<evidence type="ECO:0000256" key="5">
    <source>
        <dbReference type="ARBA" id="ARBA00022741"/>
    </source>
</evidence>
<reference evidence="19 20" key="1">
    <citation type="journal article" date="2013" name="Genome Biol.">
        <title>Genome of Acanthamoeba castellanii highlights extensive lateral gene transfer and early evolution of tyrosine kinase signaling.</title>
        <authorList>
            <person name="Clarke M."/>
            <person name="Lohan A.J."/>
            <person name="Liu B."/>
            <person name="Lagkouvardos I."/>
            <person name="Roy S."/>
            <person name="Zafar N."/>
            <person name="Bertelli C."/>
            <person name="Schilde C."/>
            <person name="Kianianmomeni A."/>
            <person name="Burglin T.R."/>
            <person name="Frech C."/>
            <person name="Turcotte B."/>
            <person name="Kopec K.O."/>
            <person name="Synnott J.M."/>
            <person name="Choo C."/>
            <person name="Paponov I."/>
            <person name="Finkler A."/>
            <person name="Soon Heng Tan C."/>
            <person name="Hutchins A.P."/>
            <person name="Weinmeier T."/>
            <person name="Rattei T."/>
            <person name="Chu J.S."/>
            <person name="Gimenez G."/>
            <person name="Irimia M."/>
            <person name="Rigden D.J."/>
            <person name="Fitzpatrick D.A."/>
            <person name="Lorenzo-Morales J."/>
            <person name="Bateman A."/>
            <person name="Chiu C.H."/>
            <person name="Tang P."/>
            <person name="Hegemann P."/>
            <person name="Fromm H."/>
            <person name="Raoult D."/>
            <person name="Greub G."/>
            <person name="Miranda-Saavedra D."/>
            <person name="Chen N."/>
            <person name="Nash P."/>
            <person name="Ginger M.L."/>
            <person name="Horn M."/>
            <person name="Schaap P."/>
            <person name="Caler L."/>
            <person name="Loftus B."/>
        </authorList>
    </citation>
    <scope>NUCLEOTIDE SEQUENCE [LARGE SCALE GENOMIC DNA]</scope>
    <source>
        <strain evidence="19 20">Neff</strain>
    </source>
</reference>
<keyword evidence="6 13" id="KW-0067">ATP-binding</keyword>
<dbReference type="Proteomes" id="UP000011083">
    <property type="component" value="Unassembled WGS sequence"/>
</dbReference>
<dbReference type="SFLD" id="SFLDS00003">
    <property type="entry name" value="Haloacid_Dehalogenase"/>
    <property type="match status" value="1"/>
</dbReference>
<dbReference type="InterPro" id="IPR006539">
    <property type="entry name" value="P-type_ATPase_IV"/>
</dbReference>
<dbReference type="SUPFAM" id="SSF81660">
    <property type="entry name" value="Metal cation-transporting ATPase, ATP-binding domain N"/>
    <property type="match status" value="1"/>
</dbReference>
<feature type="binding site" evidence="13">
    <location>
        <position position="965"/>
    </location>
    <ligand>
        <name>ATP</name>
        <dbReference type="ChEBI" id="CHEBI:30616"/>
    </ligand>
</feature>
<comment type="similarity">
    <text evidence="2 15">Belongs to the cation transport ATPase (P-type) (TC 3.A.3) family. Type IV subfamily.</text>
</comment>
<evidence type="ECO:0000256" key="4">
    <source>
        <dbReference type="ARBA" id="ARBA00022723"/>
    </source>
</evidence>
<dbReference type="Gene3D" id="2.70.150.10">
    <property type="entry name" value="Calcium-transporting ATPase, cytoplasmic transduction domain A"/>
    <property type="match status" value="1"/>
</dbReference>
<evidence type="ECO:0000256" key="10">
    <source>
        <dbReference type="ARBA" id="ARBA00023136"/>
    </source>
</evidence>
<evidence type="ECO:0000313" key="20">
    <source>
        <dbReference type="Proteomes" id="UP000011083"/>
    </source>
</evidence>
<dbReference type="PROSITE" id="PS00154">
    <property type="entry name" value="ATPASE_E1_E2"/>
    <property type="match status" value="1"/>
</dbReference>
<dbReference type="PANTHER" id="PTHR24092">
    <property type="entry name" value="PROBABLE PHOSPHOLIPID-TRANSPORTING ATPASE"/>
    <property type="match status" value="1"/>
</dbReference>
<keyword evidence="20" id="KW-1185">Reference proteome</keyword>
<dbReference type="Pfam" id="PF16209">
    <property type="entry name" value="PhoLip_ATPase_N"/>
    <property type="match status" value="1"/>
</dbReference>
<dbReference type="KEGG" id="acan:ACA1_098040"/>
<dbReference type="InterPro" id="IPR008250">
    <property type="entry name" value="ATPase_P-typ_transduc_dom_A_sf"/>
</dbReference>
<feature type="binding site" evidence="13">
    <location>
        <position position="820"/>
    </location>
    <ligand>
        <name>ATP</name>
        <dbReference type="ChEBI" id="CHEBI:30616"/>
    </ligand>
</feature>
<evidence type="ECO:0000256" key="16">
    <source>
        <dbReference type="SAM" id="MobiDB-lite"/>
    </source>
</evidence>
<feature type="domain" description="P-type ATPase C-terminal" evidence="18">
    <location>
        <begin position="987"/>
        <end position="1250"/>
    </location>
</feature>
<feature type="domain" description="P-type ATPase N-terminal" evidence="17">
    <location>
        <begin position="97"/>
        <end position="153"/>
    </location>
</feature>
<evidence type="ECO:0000256" key="1">
    <source>
        <dbReference type="ARBA" id="ARBA00004141"/>
    </source>
</evidence>
<feature type="transmembrane region" description="Helical" evidence="15">
    <location>
        <begin position="1221"/>
        <end position="1240"/>
    </location>
</feature>
<feature type="transmembrane region" description="Helical" evidence="15">
    <location>
        <begin position="1148"/>
        <end position="1170"/>
    </location>
</feature>
<evidence type="ECO:0000256" key="2">
    <source>
        <dbReference type="ARBA" id="ARBA00008109"/>
    </source>
</evidence>
<keyword evidence="3 15" id="KW-0812">Transmembrane</keyword>
<dbReference type="GO" id="GO:0140326">
    <property type="term" value="F:ATPase-coupled intramembrane lipid transporter activity"/>
    <property type="evidence" value="ECO:0007669"/>
    <property type="project" value="UniProtKB-EC"/>
</dbReference>
<evidence type="ECO:0000256" key="8">
    <source>
        <dbReference type="ARBA" id="ARBA00022967"/>
    </source>
</evidence>
<dbReference type="SUPFAM" id="SSF81653">
    <property type="entry name" value="Calcium ATPase, transduction domain A"/>
    <property type="match status" value="1"/>
</dbReference>